<gene>
    <name evidence="3" type="ORF">HQ497_11635</name>
</gene>
<evidence type="ECO:0000256" key="1">
    <source>
        <dbReference type="SAM" id="Phobius"/>
    </source>
</evidence>
<keyword evidence="1" id="KW-1133">Transmembrane helix</keyword>
<dbReference type="Pfam" id="PF00690">
    <property type="entry name" value="Cation_ATPase_N"/>
    <property type="match status" value="1"/>
</dbReference>
<dbReference type="SUPFAM" id="SSF81665">
    <property type="entry name" value="Calcium ATPase, transmembrane domain M"/>
    <property type="match status" value="1"/>
</dbReference>
<keyword evidence="1" id="KW-0472">Membrane</keyword>
<organism evidence="3 4">
    <name type="scientific">SAR86 cluster bacterium</name>
    <dbReference type="NCBI Taxonomy" id="2030880"/>
    <lineage>
        <taxon>Bacteria</taxon>
        <taxon>Pseudomonadati</taxon>
        <taxon>Pseudomonadota</taxon>
        <taxon>Gammaproteobacteria</taxon>
        <taxon>SAR86 cluster</taxon>
    </lineage>
</organism>
<feature type="transmembrane region" description="Helical" evidence="1">
    <location>
        <begin position="93"/>
        <end position="112"/>
    </location>
</feature>
<accession>A0A972VXB3</accession>
<dbReference type="EMBL" id="JABMOJ010000442">
    <property type="protein sequence ID" value="NQV66004.1"/>
    <property type="molecule type" value="Genomic_DNA"/>
</dbReference>
<feature type="non-terminal residue" evidence="3">
    <location>
        <position position="140"/>
    </location>
</feature>
<name>A0A972VXB3_9GAMM</name>
<evidence type="ECO:0000313" key="3">
    <source>
        <dbReference type="EMBL" id="NQV66004.1"/>
    </source>
</evidence>
<protein>
    <submittedName>
        <fullName evidence="3">ATPase</fullName>
    </submittedName>
</protein>
<evidence type="ECO:0000259" key="2">
    <source>
        <dbReference type="SMART" id="SM00831"/>
    </source>
</evidence>
<dbReference type="SMART" id="SM00831">
    <property type="entry name" value="Cation_ATPase_N"/>
    <property type="match status" value="1"/>
</dbReference>
<dbReference type="Gene3D" id="2.70.150.10">
    <property type="entry name" value="Calcium-transporting ATPase, cytoplasmic transduction domain A"/>
    <property type="match status" value="1"/>
</dbReference>
<dbReference type="InterPro" id="IPR004014">
    <property type="entry name" value="ATPase_P-typ_cation-transptr_N"/>
</dbReference>
<proteinExistence type="predicted"/>
<comment type="caution">
    <text evidence="3">The sequence shown here is derived from an EMBL/GenBank/DDBJ whole genome shotgun (WGS) entry which is preliminary data.</text>
</comment>
<dbReference type="AlphaFoldDB" id="A0A972VXB3"/>
<dbReference type="GO" id="GO:0022857">
    <property type="term" value="F:transmembrane transporter activity"/>
    <property type="evidence" value="ECO:0007669"/>
    <property type="project" value="UniProtKB-ARBA"/>
</dbReference>
<feature type="transmembrane region" description="Helical" evidence="1">
    <location>
        <begin position="64"/>
        <end position="87"/>
    </location>
</feature>
<dbReference type="Proteomes" id="UP000754644">
    <property type="component" value="Unassembled WGS sequence"/>
</dbReference>
<sequence>MTFLTNHSLEDAVADVYRLTSAEVTLRLQVDPELRLCAAEVRRRRSAFGSNVIIETSKPPIWRLLLAQFQDVMIVVLLAAAVISGLIGEWLDTLIILFIVLLNGVIGAVQAYRAERAVAALKAMGTTESQVVRDGRLCRF</sequence>
<dbReference type="InterPro" id="IPR023298">
    <property type="entry name" value="ATPase_P-typ_TM_dom_sf"/>
</dbReference>
<feature type="domain" description="Cation-transporting P-type ATPase N-terminal" evidence="2">
    <location>
        <begin position="15"/>
        <end position="89"/>
    </location>
</feature>
<dbReference type="PANTHER" id="PTHR42861">
    <property type="entry name" value="CALCIUM-TRANSPORTING ATPASE"/>
    <property type="match status" value="1"/>
</dbReference>
<dbReference type="Gene3D" id="1.20.1110.10">
    <property type="entry name" value="Calcium-transporting ATPase, transmembrane domain"/>
    <property type="match status" value="1"/>
</dbReference>
<keyword evidence="1" id="KW-0812">Transmembrane</keyword>
<evidence type="ECO:0000313" key="4">
    <source>
        <dbReference type="Proteomes" id="UP000754644"/>
    </source>
</evidence>
<reference evidence="3" key="1">
    <citation type="submission" date="2020-05" db="EMBL/GenBank/DDBJ databases">
        <title>Sulfur intermediates as new biogeochemical hubs in an aquatic model microbial ecosystem.</title>
        <authorList>
            <person name="Vigneron A."/>
        </authorList>
    </citation>
    <scope>NUCLEOTIDE SEQUENCE</scope>
    <source>
        <strain evidence="3">Bin.250</strain>
    </source>
</reference>